<proteinExistence type="predicted"/>
<name>A0A0A8EA43_9GAMM</name>
<gene>
    <name evidence="1" type="ORF">SD28_04975</name>
</gene>
<dbReference type="KEGG" id="fgu:SD28_04975"/>
<evidence type="ECO:0000313" key="2">
    <source>
        <dbReference type="Proteomes" id="UP000031104"/>
    </source>
</evidence>
<organism evidence="1 2">
    <name type="scientific">Allofrancisella guangzhouensis</name>
    <dbReference type="NCBI Taxonomy" id="594679"/>
    <lineage>
        <taxon>Bacteria</taxon>
        <taxon>Pseudomonadati</taxon>
        <taxon>Pseudomonadota</taxon>
        <taxon>Gammaproteobacteria</taxon>
        <taxon>Thiotrichales</taxon>
        <taxon>Francisellaceae</taxon>
        <taxon>Allofrancisella</taxon>
    </lineage>
</organism>
<dbReference type="OrthoDB" id="26577at72273"/>
<dbReference type="AlphaFoldDB" id="A0A0A8EA43"/>
<dbReference type="Proteomes" id="UP000031104">
    <property type="component" value="Chromosome"/>
</dbReference>
<sequence>MYGNGAEVIIPDNQLKYKQTTGYKKIIEINYANSLNRQVPKLLKDNKGNNRALIDLKAFFWCGERRHKVIVTRISRVIKGYSQSNAFYNNWCKIGLCVENKKNVRLKLREKHIID</sequence>
<accession>A0A0A8EA43</accession>
<reference evidence="1 2" key="1">
    <citation type="submission" date="2014-12" db="EMBL/GenBank/DDBJ databases">
        <title>Complete genome sequence of Francisella guanzhouensis strain 08HL01032 isolated from air-conditioning system in China.</title>
        <authorList>
            <person name="Svensson D."/>
            <person name="Ohrman C."/>
            <person name="Backman S."/>
            <person name="Karlsson E."/>
            <person name="Nilsson E."/>
            <person name="Bystrom M."/>
            <person name="Larkeryd A."/>
            <person name="Stenberg P."/>
            <person name="Scholtz H.C."/>
            <person name="Forsman M."/>
            <person name="Sjodin A."/>
        </authorList>
    </citation>
    <scope>NUCLEOTIDE SEQUENCE [LARGE SCALE GENOMIC DNA]</scope>
    <source>
        <strain evidence="1 2">08HL01032</strain>
    </source>
</reference>
<dbReference type="STRING" id="594679.SD28_04975"/>
<dbReference type="EMBL" id="CP010427">
    <property type="protein sequence ID" value="AJC49031.1"/>
    <property type="molecule type" value="Genomic_DNA"/>
</dbReference>
<evidence type="ECO:0000313" key="1">
    <source>
        <dbReference type="EMBL" id="AJC49031.1"/>
    </source>
</evidence>
<keyword evidence="2" id="KW-1185">Reference proteome</keyword>
<dbReference type="HOGENOM" id="CLU_2105383_0_0_6"/>
<protein>
    <submittedName>
        <fullName evidence="1">Uncharacterized protein</fullName>
    </submittedName>
</protein>
<dbReference type="RefSeq" id="WP_039124714.1">
    <property type="nucleotide sequence ID" value="NZ_CP010427.1"/>
</dbReference>